<proteinExistence type="predicted"/>
<dbReference type="STRING" id="237682.SAMN05421676_10777"/>
<keyword evidence="1" id="KW-0812">Transmembrane</keyword>
<evidence type="ECO:0000256" key="1">
    <source>
        <dbReference type="SAM" id="Phobius"/>
    </source>
</evidence>
<accession>A0A1I0GQ70</accession>
<evidence type="ECO:0000313" key="3">
    <source>
        <dbReference type="Proteomes" id="UP000199095"/>
    </source>
</evidence>
<dbReference type="Proteomes" id="UP000199095">
    <property type="component" value="Unassembled WGS sequence"/>
</dbReference>
<reference evidence="3" key="1">
    <citation type="submission" date="2016-10" db="EMBL/GenBank/DDBJ databases">
        <authorList>
            <person name="Varghese N."/>
            <person name="Submissions S."/>
        </authorList>
    </citation>
    <scope>NUCLEOTIDE SEQUENCE [LARGE SCALE GENOMIC DNA]</scope>
    <source>
        <strain evidence="3">CGMCC 1.3566</strain>
    </source>
</reference>
<organism evidence="2 3">
    <name type="scientific">Salinibacillus kushneri</name>
    <dbReference type="NCBI Taxonomy" id="237682"/>
    <lineage>
        <taxon>Bacteria</taxon>
        <taxon>Bacillati</taxon>
        <taxon>Bacillota</taxon>
        <taxon>Bacilli</taxon>
        <taxon>Bacillales</taxon>
        <taxon>Bacillaceae</taxon>
        <taxon>Salinibacillus</taxon>
    </lineage>
</organism>
<evidence type="ECO:0000313" key="2">
    <source>
        <dbReference type="EMBL" id="SET72312.1"/>
    </source>
</evidence>
<keyword evidence="3" id="KW-1185">Reference proteome</keyword>
<name>A0A1I0GQ70_9BACI</name>
<sequence>MNKVLQSRNGMTLVELLAASVLIIILLLGFFTFLVQGALFTEKNDDSLKGTYLVRNIMEGIKNKEEIRGEKYIERFNTEGYPTVKSVNLNGSFKSNQDLRLRINPHPKENSDIKIFKIEIINQENHIVAETYGYLGVK</sequence>
<dbReference type="AlphaFoldDB" id="A0A1I0GQ70"/>
<feature type="transmembrane region" description="Helical" evidence="1">
    <location>
        <begin position="12"/>
        <end position="35"/>
    </location>
</feature>
<dbReference type="RefSeq" id="WP_093135664.1">
    <property type="nucleotide sequence ID" value="NZ_FOHJ01000007.1"/>
</dbReference>
<gene>
    <name evidence="2" type="ORF">SAMN05421676_10777</name>
</gene>
<evidence type="ECO:0008006" key="4">
    <source>
        <dbReference type="Google" id="ProtNLM"/>
    </source>
</evidence>
<protein>
    <recommendedName>
        <fullName evidence="4">Prepilin-type N-terminal cleavage/methylation domain-containing protein</fullName>
    </recommendedName>
</protein>
<keyword evidence="1" id="KW-1133">Transmembrane helix</keyword>
<dbReference type="EMBL" id="FOHJ01000007">
    <property type="protein sequence ID" value="SET72312.1"/>
    <property type="molecule type" value="Genomic_DNA"/>
</dbReference>
<keyword evidence="1" id="KW-0472">Membrane</keyword>
<dbReference type="OrthoDB" id="2874013at2"/>